<keyword evidence="1" id="KW-0812">Transmembrane</keyword>
<gene>
    <name evidence="2" type="ORF">GCM10007859_00150</name>
</gene>
<comment type="caution">
    <text evidence="2">The sequence shown here is derived from an EMBL/GenBank/DDBJ whole genome shotgun (WGS) entry which is preliminary data.</text>
</comment>
<evidence type="ECO:0000256" key="1">
    <source>
        <dbReference type="SAM" id="Phobius"/>
    </source>
</evidence>
<dbReference type="EMBL" id="BSOY01000001">
    <property type="protein sequence ID" value="GLS00012.1"/>
    <property type="molecule type" value="Genomic_DNA"/>
</dbReference>
<organism evidence="2 3">
    <name type="scientific">Brevundimonas denitrificans</name>
    <dbReference type="NCBI Taxonomy" id="1443434"/>
    <lineage>
        <taxon>Bacteria</taxon>
        <taxon>Pseudomonadati</taxon>
        <taxon>Pseudomonadota</taxon>
        <taxon>Alphaproteobacteria</taxon>
        <taxon>Caulobacterales</taxon>
        <taxon>Caulobacteraceae</taxon>
        <taxon>Brevundimonas</taxon>
    </lineage>
</organism>
<reference evidence="3" key="1">
    <citation type="journal article" date="2019" name="Int. J. Syst. Evol. Microbiol.">
        <title>The Global Catalogue of Microorganisms (GCM) 10K type strain sequencing project: providing services to taxonomists for standard genome sequencing and annotation.</title>
        <authorList>
            <consortium name="The Broad Institute Genomics Platform"/>
            <consortium name="The Broad Institute Genome Sequencing Center for Infectious Disease"/>
            <person name="Wu L."/>
            <person name="Ma J."/>
        </authorList>
    </citation>
    <scope>NUCLEOTIDE SEQUENCE [LARGE SCALE GENOMIC DNA]</scope>
    <source>
        <strain evidence="3">NBRC 110107</strain>
    </source>
</reference>
<feature type="transmembrane region" description="Helical" evidence="1">
    <location>
        <begin position="34"/>
        <end position="52"/>
    </location>
</feature>
<protein>
    <submittedName>
        <fullName evidence="2">Uncharacterized protein</fullName>
    </submittedName>
</protein>
<evidence type="ECO:0000313" key="3">
    <source>
        <dbReference type="Proteomes" id="UP001156921"/>
    </source>
</evidence>
<dbReference type="RefSeq" id="WP_284219827.1">
    <property type="nucleotide sequence ID" value="NZ_BSOY01000001.1"/>
</dbReference>
<name>A0ABQ6BEX9_9CAUL</name>
<keyword evidence="3" id="KW-1185">Reference proteome</keyword>
<keyword evidence="1" id="KW-0472">Membrane</keyword>
<keyword evidence="1" id="KW-1133">Transmembrane helix</keyword>
<evidence type="ECO:0000313" key="2">
    <source>
        <dbReference type="EMBL" id="GLS00012.1"/>
    </source>
</evidence>
<dbReference type="Proteomes" id="UP001156921">
    <property type="component" value="Unassembled WGS sequence"/>
</dbReference>
<sequence length="66" mass="6501">MSFALSTAAIFVPSLIGMEEGSQAAAAFLVGGYLGGMAGGGLLGTILGLLLAHRLTAGRAIIPGRN</sequence>
<accession>A0ABQ6BEX9</accession>
<proteinExistence type="predicted"/>